<dbReference type="SMART" id="SM00448">
    <property type="entry name" value="REC"/>
    <property type="match status" value="2"/>
</dbReference>
<dbReference type="SUPFAM" id="SSF55874">
    <property type="entry name" value="ATPase domain of HSP90 chaperone/DNA topoisomerase II/histidine kinase"/>
    <property type="match status" value="1"/>
</dbReference>
<dbReference type="Gene3D" id="3.40.50.2300">
    <property type="match status" value="2"/>
</dbReference>
<evidence type="ECO:0000313" key="5">
    <source>
        <dbReference type="Proteomes" id="UP000620139"/>
    </source>
</evidence>
<dbReference type="PANTHER" id="PTHR44591:SF3">
    <property type="entry name" value="RESPONSE REGULATORY DOMAIN-CONTAINING PROTEIN"/>
    <property type="match status" value="1"/>
</dbReference>
<evidence type="ECO:0000313" key="4">
    <source>
        <dbReference type="EMBL" id="MBH9553869.1"/>
    </source>
</evidence>
<feature type="domain" description="Response regulatory" evidence="3">
    <location>
        <begin position="17"/>
        <end position="134"/>
    </location>
</feature>
<gene>
    <name evidence="4" type="ORF">I7X43_13555</name>
</gene>
<dbReference type="PANTHER" id="PTHR44591">
    <property type="entry name" value="STRESS RESPONSE REGULATOR PROTEIN 1"/>
    <property type="match status" value="1"/>
</dbReference>
<name>A0A931IXA7_9BURK</name>
<dbReference type="PROSITE" id="PS50110">
    <property type="entry name" value="RESPONSE_REGULATORY"/>
    <property type="match status" value="2"/>
</dbReference>
<keyword evidence="1 2" id="KW-0597">Phosphoprotein</keyword>
<evidence type="ECO:0000256" key="1">
    <source>
        <dbReference type="ARBA" id="ARBA00022553"/>
    </source>
</evidence>
<dbReference type="InterPro" id="IPR050595">
    <property type="entry name" value="Bact_response_regulator"/>
</dbReference>
<keyword evidence="5" id="KW-1185">Reference proteome</keyword>
<sequence length="514" mass="56396">MSALLSPQEARLFAATRVMTVHESDAMRRVSRALLGQLGVQHLLEAADAAQAQALLKDQRVDIVLCDWQLPGEDGLALLQALRASAAHRLLPFVLITGETDRDVLQHAVSAGASHVLVKPYNASTLADRIRRAMASAARIKPEDAVPAHSGAQKNRSTILVVDDAPENLEMLAALLRDDYQVKVAISGERALRISQGETPPDLILLDVMMPGMDGFEVARRLRAHPVSEHIPVVFVTAQTDSETRQRGLEMGAIDFVPKPIDPAQLMLRIRNFLRYVDLRRQTQAEVDSMLERAQLETDARLLASQDVRSPLATALALLQPLLERADPEWHEDLLGVEENLLASLNALHLSTELIRIESGQYTLHTRAVQLPKVLQRVVRLNQQAFLAKGLQFEFAGRAGVPANRPQASGDPLLCHTLFHELLESAGRLATPNSRITVTIADEDPIQVGIRFTATWAPGTEAAFFRKESTQVCPGYAAKRLAEIQRGGVTLDVQGDTSLLTVVLLRAAQTFERG</sequence>
<reference evidence="4" key="1">
    <citation type="submission" date="2020-12" db="EMBL/GenBank/DDBJ databases">
        <title>The genome sequence of Inhella sp. 4Y17.</title>
        <authorList>
            <person name="Liu Y."/>
        </authorList>
    </citation>
    <scope>NUCLEOTIDE SEQUENCE</scope>
    <source>
        <strain evidence="4">4Y10</strain>
    </source>
</reference>
<evidence type="ECO:0000256" key="2">
    <source>
        <dbReference type="PROSITE-ProRule" id="PRU00169"/>
    </source>
</evidence>
<comment type="caution">
    <text evidence="4">The sequence shown here is derived from an EMBL/GenBank/DDBJ whole genome shotgun (WGS) entry which is preliminary data.</text>
</comment>
<feature type="modified residue" description="4-aspartylphosphate" evidence="2">
    <location>
        <position position="67"/>
    </location>
</feature>
<feature type="domain" description="Response regulatory" evidence="3">
    <location>
        <begin position="158"/>
        <end position="274"/>
    </location>
</feature>
<dbReference type="Pfam" id="PF00072">
    <property type="entry name" value="Response_reg"/>
    <property type="match status" value="2"/>
</dbReference>
<dbReference type="Gene3D" id="3.30.565.10">
    <property type="entry name" value="Histidine kinase-like ATPase, C-terminal domain"/>
    <property type="match status" value="1"/>
</dbReference>
<dbReference type="InterPro" id="IPR001789">
    <property type="entry name" value="Sig_transdc_resp-reg_receiver"/>
</dbReference>
<dbReference type="GO" id="GO:0000160">
    <property type="term" value="P:phosphorelay signal transduction system"/>
    <property type="evidence" value="ECO:0007669"/>
    <property type="project" value="InterPro"/>
</dbReference>
<evidence type="ECO:0000259" key="3">
    <source>
        <dbReference type="PROSITE" id="PS50110"/>
    </source>
</evidence>
<protein>
    <submittedName>
        <fullName evidence="4">Response regulator</fullName>
    </submittedName>
</protein>
<proteinExistence type="predicted"/>
<dbReference type="InterPro" id="IPR036890">
    <property type="entry name" value="HATPase_C_sf"/>
</dbReference>
<dbReference type="InterPro" id="IPR011006">
    <property type="entry name" value="CheY-like_superfamily"/>
</dbReference>
<dbReference type="RefSeq" id="WP_198101483.1">
    <property type="nucleotide sequence ID" value="NZ_JAEDAL010000007.1"/>
</dbReference>
<dbReference type="SUPFAM" id="SSF52172">
    <property type="entry name" value="CheY-like"/>
    <property type="match status" value="2"/>
</dbReference>
<dbReference type="CDD" id="cd19920">
    <property type="entry name" value="REC_PA4781-like"/>
    <property type="match status" value="1"/>
</dbReference>
<dbReference type="AlphaFoldDB" id="A0A931IXA7"/>
<dbReference type="EMBL" id="JAEDAL010000007">
    <property type="protein sequence ID" value="MBH9553869.1"/>
    <property type="molecule type" value="Genomic_DNA"/>
</dbReference>
<feature type="modified residue" description="4-aspartylphosphate" evidence="2">
    <location>
        <position position="207"/>
    </location>
</feature>
<accession>A0A931IXA7</accession>
<organism evidence="4 5">
    <name type="scientific">Inhella gelatinilytica</name>
    <dbReference type="NCBI Taxonomy" id="2795030"/>
    <lineage>
        <taxon>Bacteria</taxon>
        <taxon>Pseudomonadati</taxon>
        <taxon>Pseudomonadota</taxon>
        <taxon>Betaproteobacteria</taxon>
        <taxon>Burkholderiales</taxon>
        <taxon>Sphaerotilaceae</taxon>
        <taxon>Inhella</taxon>
    </lineage>
</organism>
<dbReference type="Proteomes" id="UP000620139">
    <property type="component" value="Unassembled WGS sequence"/>
</dbReference>